<dbReference type="Gene3D" id="3.90.190.10">
    <property type="entry name" value="Protein tyrosine phosphatase superfamily"/>
    <property type="match status" value="1"/>
</dbReference>
<dbReference type="STRING" id="582515.KR51_00036510"/>
<dbReference type="SUPFAM" id="SSF52799">
    <property type="entry name" value="(Phosphotyrosine protein) phosphatases II"/>
    <property type="match status" value="1"/>
</dbReference>
<gene>
    <name evidence="5" type="ORF">KR51_00036510</name>
</gene>
<name>U5DH35_9CHRO</name>
<dbReference type="eggNOG" id="COG2453">
    <property type="taxonomic scope" value="Bacteria"/>
</dbReference>
<evidence type="ECO:0000313" key="5">
    <source>
        <dbReference type="EMBL" id="ERN39869.1"/>
    </source>
</evidence>
<dbReference type="CDD" id="cd14498">
    <property type="entry name" value="DSP"/>
    <property type="match status" value="1"/>
</dbReference>
<dbReference type="Proteomes" id="UP000016960">
    <property type="component" value="Unassembled WGS sequence"/>
</dbReference>
<feature type="domain" description="Tyrosine-protein phosphatase" evidence="3">
    <location>
        <begin position="4"/>
        <end position="160"/>
    </location>
</feature>
<dbReference type="PATRIC" id="fig|582515.4.peg.4111"/>
<accession>U5DH35</accession>
<dbReference type="PANTHER" id="PTHR46274:SF6">
    <property type="entry name" value="TYR_PHOSPHATASE_2 DOMAIN-CONTAINING PROTEIN"/>
    <property type="match status" value="1"/>
</dbReference>
<dbReference type="InterPro" id="IPR016130">
    <property type="entry name" value="Tyr_Pase_AS"/>
</dbReference>
<reference evidence="5 6" key="1">
    <citation type="submission" date="2013-05" db="EMBL/GenBank/DDBJ databases">
        <title>Draft genome sequence of Rubidibacter lacunae KORDI 51-2.</title>
        <authorList>
            <person name="Choi D.H."/>
            <person name="Noh J.H."/>
            <person name="Kwon K.-K."/>
            <person name="Lee J.-H."/>
            <person name="Ryu J.-Y."/>
        </authorList>
    </citation>
    <scope>NUCLEOTIDE SEQUENCE [LARGE SCALE GENOMIC DNA]</scope>
    <source>
        <strain evidence="5 6">KORDI 51-2</strain>
    </source>
</reference>
<dbReference type="GO" id="GO:0004721">
    <property type="term" value="F:phosphoprotein phosphatase activity"/>
    <property type="evidence" value="ECO:0007669"/>
    <property type="project" value="UniProtKB-KW"/>
</dbReference>
<dbReference type="PANTHER" id="PTHR46274">
    <property type="entry name" value="PHOSPHATIDYLINOSITOL PHOSPHATASE"/>
    <property type="match status" value="1"/>
</dbReference>
<dbReference type="AlphaFoldDB" id="U5DH35"/>
<evidence type="ECO:0000256" key="1">
    <source>
        <dbReference type="ARBA" id="ARBA00022801"/>
    </source>
</evidence>
<sequence length="160" mass="17668">MIKRFSWVLSQKLAVGPFPHSENQAGYLARQGITAVLCLTEPDERDVPSGIFNRFVWERVAIPDGFTGGVPEVEHFTQSLAILTRWHRKGHAVYVHCLAGVGRSPSVCAAYVARTQSIDLDYAIALVKQQHEIANPDSAQVAIMREFLSQSNSFEGASNN</sequence>
<evidence type="ECO:0008006" key="7">
    <source>
        <dbReference type="Google" id="ProtNLM"/>
    </source>
</evidence>
<dbReference type="SMART" id="SM00195">
    <property type="entry name" value="DSPc"/>
    <property type="match status" value="1"/>
</dbReference>
<proteinExistence type="predicted"/>
<feature type="domain" description="Tyrosine specific protein phosphatases" evidence="4">
    <location>
        <begin position="74"/>
        <end position="142"/>
    </location>
</feature>
<dbReference type="PROSITE" id="PS00383">
    <property type="entry name" value="TYR_PHOSPHATASE_1"/>
    <property type="match status" value="1"/>
</dbReference>
<evidence type="ECO:0000259" key="3">
    <source>
        <dbReference type="PROSITE" id="PS50054"/>
    </source>
</evidence>
<evidence type="ECO:0000256" key="2">
    <source>
        <dbReference type="ARBA" id="ARBA00022912"/>
    </source>
</evidence>
<dbReference type="RefSeq" id="WP_022609291.1">
    <property type="nucleotide sequence ID" value="NZ_ASSJ01000085.1"/>
</dbReference>
<dbReference type="InterPro" id="IPR000340">
    <property type="entry name" value="Dual-sp_phosphatase_cat-dom"/>
</dbReference>
<keyword evidence="2" id="KW-0904">Protein phosphatase</keyword>
<dbReference type="OrthoDB" id="556386at2"/>
<organism evidence="5 6">
    <name type="scientific">Rubidibacter lacunae KORDI 51-2</name>
    <dbReference type="NCBI Taxonomy" id="582515"/>
    <lineage>
        <taxon>Bacteria</taxon>
        <taxon>Bacillati</taxon>
        <taxon>Cyanobacteriota</taxon>
        <taxon>Cyanophyceae</taxon>
        <taxon>Oscillatoriophycideae</taxon>
        <taxon>Chroococcales</taxon>
        <taxon>Aphanothecaceae</taxon>
        <taxon>Rubidibacter</taxon>
    </lineage>
</organism>
<dbReference type="InterPro" id="IPR020422">
    <property type="entry name" value="TYR_PHOSPHATASE_DUAL_dom"/>
</dbReference>
<keyword evidence="1" id="KW-0378">Hydrolase</keyword>
<keyword evidence="6" id="KW-1185">Reference proteome</keyword>
<dbReference type="Pfam" id="PF00782">
    <property type="entry name" value="DSPc"/>
    <property type="match status" value="1"/>
</dbReference>
<protein>
    <recommendedName>
        <fullName evidence="7">Tyrosine specific protein phosphatases domain-containing protein</fullName>
    </recommendedName>
</protein>
<dbReference type="InParanoid" id="U5DH35"/>
<dbReference type="PROSITE" id="PS50056">
    <property type="entry name" value="TYR_PHOSPHATASE_2"/>
    <property type="match status" value="1"/>
</dbReference>
<dbReference type="InterPro" id="IPR029021">
    <property type="entry name" value="Prot-tyrosine_phosphatase-like"/>
</dbReference>
<dbReference type="EMBL" id="ASSJ01000085">
    <property type="protein sequence ID" value="ERN39869.1"/>
    <property type="molecule type" value="Genomic_DNA"/>
</dbReference>
<evidence type="ECO:0000259" key="4">
    <source>
        <dbReference type="PROSITE" id="PS50056"/>
    </source>
</evidence>
<dbReference type="InterPro" id="IPR000387">
    <property type="entry name" value="Tyr_Pase_dom"/>
</dbReference>
<evidence type="ECO:0000313" key="6">
    <source>
        <dbReference type="Proteomes" id="UP000016960"/>
    </source>
</evidence>
<dbReference type="PROSITE" id="PS50054">
    <property type="entry name" value="TYR_PHOSPHATASE_DUAL"/>
    <property type="match status" value="1"/>
</dbReference>
<comment type="caution">
    <text evidence="5">The sequence shown here is derived from an EMBL/GenBank/DDBJ whole genome shotgun (WGS) entry which is preliminary data.</text>
</comment>